<dbReference type="AlphaFoldDB" id="A0A4S8QZ11"/>
<gene>
    <name evidence="1" type="ORF">BGAL_0197g00090</name>
</gene>
<evidence type="ECO:0000313" key="2">
    <source>
        <dbReference type="Proteomes" id="UP000308671"/>
    </source>
</evidence>
<dbReference type="EMBL" id="PQXL01000197">
    <property type="protein sequence ID" value="THV49392.1"/>
    <property type="molecule type" value="Genomic_DNA"/>
</dbReference>
<organism evidence="1 2">
    <name type="scientific">Botrytis galanthina</name>
    <dbReference type="NCBI Taxonomy" id="278940"/>
    <lineage>
        <taxon>Eukaryota</taxon>
        <taxon>Fungi</taxon>
        <taxon>Dikarya</taxon>
        <taxon>Ascomycota</taxon>
        <taxon>Pezizomycotina</taxon>
        <taxon>Leotiomycetes</taxon>
        <taxon>Helotiales</taxon>
        <taxon>Sclerotiniaceae</taxon>
        <taxon>Botrytis</taxon>
    </lineage>
</organism>
<accession>A0A4S8QZ11</accession>
<proteinExistence type="predicted"/>
<evidence type="ECO:0000313" key="1">
    <source>
        <dbReference type="EMBL" id="THV49392.1"/>
    </source>
</evidence>
<sequence>MESTEATEVQDVVNEVVNSSGDDSENIELRNSLCRSQEKVAADESDAYDLEEHKIGSMKPVLDGLMVRDYGFYWGSERPKNYKYLIRELQKGRGSPPPSEELYESYKFAVATANGDGSSLFDAVKVFFKDWNDDNGNENENYGQIVQQEFTIFRNCNKLSGINPPTLRLVEGFRDGKEYLEQLYQSSDGAIDLIRDERTRSSVFCHFAGECAPSNTSWGREATCLRYIGGFLASERRLALQYVKRFSSHGKCYFGDKQDHSSVITFMMTEYRITLFAHFSRISSNMKYKNGKYLEYHMSEIPRLSPAISYETFKEAWRVLRNAQEHSKERAVRIAREMKKSMQVAAWQAFNAMKKYEDGEDFKWMLAHRRKMGIEEWRSEDKMIQSRRNLDGMGPEDREAYFKLQQTTFYIHYVDEFTTQSSPREISLM</sequence>
<dbReference type="OrthoDB" id="5424149at2759"/>
<reference evidence="1 2" key="1">
    <citation type="submission" date="2017-12" db="EMBL/GenBank/DDBJ databases">
        <title>Comparative genomics of Botrytis spp.</title>
        <authorList>
            <person name="Valero-Jimenez C.A."/>
            <person name="Tapia P."/>
            <person name="Veloso J."/>
            <person name="Silva-Moreno E."/>
            <person name="Staats M."/>
            <person name="Valdes J.H."/>
            <person name="Van Kan J.A.L."/>
        </authorList>
    </citation>
    <scope>NUCLEOTIDE SEQUENCE [LARGE SCALE GENOMIC DNA]</scope>
    <source>
        <strain evidence="1 2">MUCL435</strain>
    </source>
</reference>
<dbReference type="Proteomes" id="UP000308671">
    <property type="component" value="Unassembled WGS sequence"/>
</dbReference>
<protein>
    <submittedName>
        <fullName evidence="1">Uncharacterized protein</fullName>
    </submittedName>
</protein>
<comment type="caution">
    <text evidence="1">The sequence shown here is derived from an EMBL/GenBank/DDBJ whole genome shotgun (WGS) entry which is preliminary data.</text>
</comment>
<keyword evidence="2" id="KW-1185">Reference proteome</keyword>
<name>A0A4S8QZ11_9HELO</name>